<dbReference type="Gene3D" id="3.40.50.1820">
    <property type="entry name" value="alpha/beta hydrolase"/>
    <property type="match status" value="1"/>
</dbReference>
<sequence length="579" mass="62647">MHLHRIISFAMIATSVSASISTSNHNLNGWYPCSEYTFSDEGSSIGQHAECAVYSAPLCYPGICETPEGVNPEVDVFVKRLPATTGSSSNASNVWLLQGGPGSSSTSLEAYMVMLHSQLEGTVNVYTMDHRGTGRSALLDCVAAQVTTTGSFFGAQIDPSEVQACAKDLEIKYGDLASFSVTTAATDLATFISKYTNGGRTIVYGGSYGTIFAERLMHLAPPQVTGYVLDGVAATSGVRADDFFYISKWDTNFGEVGDAFLELCEYDSDCKARFQSGGPSKTLQGLIEQFDNDPTSTCAALVNGTQGLNTPSPSLGLRSVLGSALMDSYLRTFIPPVIYRLQRCSPQDYDVLAQFFTTIATTSQAKTQDSAFESALLYSLIVYSEVWESPLPPMSELKARITEAKMSTEGGVYMLGPQYCAFSKEKSKSCDEFNVGNYDGNGIVYKRDQYWNKTATIPSQASVLLMSGKLDPQTPNKYAESFLNRLNGEKKELIAFDYASHGTIATTQMVAGDPGSQTCAMEVLASYVRNDGDLGRLDKSCIGEMPAFNLTIPEYYLTSYFATDEAYDGVFNSSLISSS</sequence>
<reference evidence="4 5" key="1">
    <citation type="journal article" date="2017" name="Genome Biol. Evol.">
        <title>Phytophthora megakarya and P. palmivora, closely related causal agents of cacao black pod rot, underwent increases in genome sizes and gene numbers by different mechanisms.</title>
        <authorList>
            <person name="Ali S.S."/>
            <person name="Shao J."/>
            <person name="Lary D.J."/>
            <person name="Kronmiller B."/>
            <person name="Shen D."/>
            <person name="Strem M.D."/>
            <person name="Amoako-Attah I."/>
            <person name="Akrofi A.Y."/>
            <person name="Begoude B.A."/>
            <person name="Ten Hoopen G.M."/>
            <person name="Coulibaly K."/>
            <person name="Kebe B.I."/>
            <person name="Melnick R.L."/>
            <person name="Guiltinan M.J."/>
            <person name="Tyler B.M."/>
            <person name="Meinhardt L.W."/>
            <person name="Bailey B.A."/>
        </authorList>
    </citation>
    <scope>NUCLEOTIDE SEQUENCE [LARGE SCALE GENOMIC DNA]</scope>
    <source>
        <strain evidence="5">sbr112.9</strain>
    </source>
</reference>
<gene>
    <name evidence="4" type="ORF">PHPALM_17248</name>
</gene>
<dbReference type="PANTHER" id="PTHR43039">
    <property type="entry name" value="ESTERASE-RELATED"/>
    <property type="match status" value="1"/>
</dbReference>
<feature type="domain" description="Peptidase S33 tripeptidyl aminopeptidase-like C-terminal" evidence="3">
    <location>
        <begin position="450"/>
        <end position="541"/>
    </location>
</feature>
<dbReference type="InterPro" id="IPR029058">
    <property type="entry name" value="AB_hydrolase_fold"/>
</dbReference>
<name>A0A2P4XMR0_9STRA</name>
<dbReference type="InterPro" id="IPR013595">
    <property type="entry name" value="Pept_S33_TAP-like_C"/>
</dbReference>
<dbReference type="OrthoDB" id="425534at2759"/>
<keyword evidence="5" id="KW-1185">Reference proteome</keyword>
<feature type="signal peptide" evidence="2">
    <location>
        <begin position="1"/>
        <end position="18"/>
    </location>
</feature>
<feature type="chain" id="PRO_5015136769" description="Peptidase S33 tripeptidyl aminopeptidase-like C-terminal domain-containing protein" evidence="2">
    <location>
        <begin position="19"/>
        <end position="579"/>
    </location>
</feature>
<comment type="caution">
    <text evidence="4">The sequence shown here is derived from an EMBL/GenBank/DDBJ whole genome shotgun (WGS) entry which is preliminary data.</text>
</comment>
<comment type="similarity">
    <text evidence="1">Belongs to the AB hydrolase superfamily.</text>
</comment>
<dbReference type="EMBL" id="NCKW01009524">
    <property type="protein sequence ID" value="POM66828.1"/>
    <property type="molecule type" value="Genomic_DNA"/>
</dbReference>
<proteinExistence type="inferred from homology"/>
<dbReference type="SUPFAM" id="SSF53474">
    <property type="entry name" value="alpha/beta-Hydrolases"/>
    <property type="match status" value="1"/>
</dbReference>
<evidence type="ECO:0000313" key="5">
    <source>
        <dbReference type="Proteomes" id="UP000237271"/>
    </source>
</evidence>
<dbReference type="Pfam" id="PF08386">
    <property type="entry name" value="Abhydrolase_4"/>
    <property type="match status" value="1"/>
</dbReference>
<evidence type="ECO:0000256" key="2">
    <source>
        <dbReference type="SAM" id="SignalP"/>
    </source>
</evidence>
<dbReference type="Proteomes" id="UP000237271">
    <property type="component" value="Unassembled WGS sequence"/>
</dbReference>
<evidence type="ECO:0000256" key="1">
    <source>
        <dbReference type="ARBA" id="ARBA00008645"/>
    </source>
</evidence>
<keyword evidence="2" id="KW-0732">Signal</keyword>
<organism evidence="4 5">
    <name type="scientific">Phytophthora palmivora</name>
    <dbReference type="NCBI Taxonomy" id="4796"/>
    <lineage>
        <taxon>Eukaryota</taxon>
        <taxon>Sar</taxon>
        <taxon>Stramenopiles</taxon>
        <taxon>Oomycota</taxon>
        <taxon>Peronosporomycetes</taxon>
        <taxon>Peronosporales</taxon>
        <taxon>Peronosporaceae</taxon>
        <taxon>Phytophthora</taxon>
    </lineage>
</organism>
<evidence type="ECO:0000313" key="4">
    <source>
        <dbReference type="EMBL" id="POM66828.1"/>
    </source>
</evidence>
<dbReference type="AlphaFoldDB" id="A0A2P4XMR0"/>
<protein>
    <recommendedName>
        <fullName evidence="3">Peptidase S33 tripeptidyl aminopeptidase-like C-terminal domain-containing protein</fullName>
    </recommendedName>
</protein>
<accession>A0A2P4XMR0</accession>
<evidence type="ECO:0000259" key="3">
    <source>
        <dbReference type="Pfam" id="PF08386"/>
    </source>
</evidence>